<keyword evidence="2" id="KW-0449">Lipoprotein</keyword>
<dbReference type="Proteomes" id="UP000000269">
    <property type="component" value="Chromosome"/>
</dbReference>
<dbReference type="OrthoDB" id="5491606at2"/>
<dbReference type="STRING" id="350688.Clos_0628"/>
<accession>A8MM21</accession>
<gene>
    <name evidence="2" type="ordered locus">Clos_0628</name>
</gene>
<sequence length="393" mass="42287">MTKRVLCLVIALIMAITLVGCRSTDAPATTGNQGEAPVAPSEDPNYKIGIITGTVSQGEEEYQAAQNMAAKYGDKIVTATYPDNFSSETETTIANVVSLASDPAVKAIVFVQAVPGASAAIDKVRETRPDMLFISGVAAEDPATIASKSDIVTLVDEISMGSTIPAKAAEMGAKTFIHYSFARHLSYATIAARRQLMIEKCKELGLEFVDVTAPDPTGDAGVSGAQQFILEDVPRQIKQYGKDTAFFSTNCAMQEPLIRSILEQGAIFPQQCCPSPYHGYPAALNIDVAGHEGDVQYMLDSIGAKLKEAGQEKRMSTWSVPVNMLMVEAGVDYAIEVIEGRTNGNLDEAVLNKIMNRIAGGEGSAKLTKYDENGVKLDNYYMILCDFYDFSVQ</sequence>
<dbReference type="AlphaFoldDB" id="A8MM21"/>
<dbReference type="Pfam" id="PF12683">
    <property type="entry name" value="DUF3798"/>
    <property type="match status" value="1"/>
</dbReference>
<feature type="signal peptide" evidence="1">
    <location>
        <begin position="1"/>
        <end position="21"/>
    </location>
</feature>
<name>A8MM21_ALKOO</name>
<dbReference type="KEGG" id="aoe:Clos_0628"/>
<dbReference type="HOGENOM" id="CLU_705475_0_0_9"/>
<dbReference type="eggNOG" id="COG0683">
    <property type="taxonomic scope" value="Bacteria"/>
</dbReference>
<dbReference type="EMBL" id="CP000853">
    <property type="protein sequence ID" value="ABW18188.1"/>
    <property type="molecule type" value="Genomic_DNA"/>
</dbReference>
<dbReference type="SUPFAM" id="SSF53822">
    <property type="entry name" value="Periplasmic binding protein-like I"/>
    <property type="match status" value="1"/>
</dbReference>
<evidence type="ECO:0000256" key="1">
    <source>
        <dbReference type="SAM" id="SignalP"/>
    </source>
</evidence>
<organism evidence="2 3">
    <name type="scientific">Alkaliphilus oremlandii (strain OhILAs)</name>
    <name type="common">Clostridium oremlandii (strain OhILAs)</name>
    <dbReference type="NCBI Taxonomy" id="350688"/>
    <lineage>
        <taxon>Bacteria</taxon>
        <taxon>Bacillati</taxon>
        <taxon>Bacillota</taxon>
        <taxon>Clostridia</taxon>
        <taxon>Peptostreptococcales</taxon>
        <taxon>Natronincolaceae</taxon>
        <taxon>Alkaliphilus</taxon>
    </lineage>
</organism>
<protein>
    <submittedName>
        <fullName evidence="2">Conserved hypothetical lipoprotein</fullName>
    </submittedName>
</protein>
<reference evidence="3" key="1">
    <citation type="submission" date="2007-10" db="EMBL/GenBank/DDBJ databases">
        <title>Complete genome of Alkaliphilus oremlandii OhILAs.</title>
        <authorList>
            <person name="Copeland A."/>
            <person name="Lucas S."/>
            <person name="Lapidus A."/>
            <person name="Barry K."/>
            <person name="Detter J.C."/>
            <person name="Glavina del Rio T."/>
            <person name="Hammon N."/>
            <person name="Israni S."/>
            <person name="Dalin E."/>
            <person name="Tice H."/>
            <person name="Pitluck S."/>
            <person name="Chain P."/>
            <person name="Malfatti S."/>
            <person name="Shin M."/>
            <person name="Vergez L."/>
            <person name="Schmutz J."/>
            <person name="Larimer F."/>
            <person name="Land M."/>
            <person name="Hauser L."/>
            <person name="Kyrpides N."/>
            <person name="Mikhailova N."/>
            <person name="Stolz J.F."/>
            <person name="Dawson A."/>
            <person name="Fisher E."/>
            <person name="Crable B."/>
            <person name="Perera E."/>
            <person name="Lisak J."/>
            <person name="Ranganathan M."/>
            <person name="Basu P."/>
            <person name="Richardson P."/>
        </authorList>
    </citation>
    <scope>NUCLEOTIDE SEQUENCE [LARGE SCALE GENOMIC DNA]</scope>
    <source>
        <strain evidence="3">OhILAs</strain>
    </source>
</reference>
<evidence type="ECO:0000313" key="2">
    <source>
        <dbReference type="EMBL" id="ABW18188.1"/>
    </source>
</evidence>
<evidence type="ECO:0000313" key="3">
    <source>
        <dbReference type="Proteomes" id="UP000000269"/>
    </source>
</evidence>
<dbReference type="RefSeq" id="WP_012158502.1">
    <property type="nucleotide sequence ID" value="NC_009922.1"/>
</dbReference>
<keyword evidence="1" id="KW-0732">Signal</keyword>
<dbReference type="PROSITE" id="PS51257">
    <property type="entry name" value="PROKAR_LIPOPROTEIN"/>
    <property type="match status" value="1"/>
</dbReference>
<dbReference type="InterPro" id="IPR028082">
    <property type="entry name" value="Peripla_BP_I"/>
</dbReference>
<proteinExistence type="predicted"/>
<feature type="chain" id="PRO_5039221966" evidence="1">
    <location>
        <begin position="22"/>
        <end position="393"/>
    </location>
</feature>
<dbReference type="Gene3D" id="3.40.50.11390">
    <property type="match status" value="1"/>
</dbReference>
<dbReference type="InterPro" id="IPR024258">
    <property type="entry name" value="DUF3798"/>
</dbReference>
<keyword evidence="3" id="KW-1185">Reference proteome</keyword>
<dbReference type="Gene3D" id="3.40.50.2300">
    <property type="match status" value="1"/>
</dbReference>